<comment type="caution">
    <text evidence="3">The sequence shown here is derived from an EMBL/GenBank/DDBJ whole genome shotgun (WGS) entry which is preliminary data.</text>
</comment>
<accession>A0ABN2AH44</accession>
<reference evidence="3 4" key="1">
    <citation type="journal article" date="2019" name="Int. J. Syst. Evol. Microbiol.">
        <title>The Global Catalogue of Microorganisms (GCM) 10K type strain sequencing project: providing services to taxonomists for standard genome sequencing and annotation.</title>
        <authorList>
            <consortium name="The Broad Institute Genomics Platform"/>
            <consortium name="The Broad Institute Genome Sequencing Center for Infectious Disease"/>
            <person name="Wu L."/>
            <person name="Ma J."/>
        </authorList>
    </citation>
    <scope>NUCLEOTIDE SEQUENCE [LARGE SCALE GENOMIC DNA]</scope>
    <source>
        <strain evidence="3 4">JCM 14303</strain>
    </source>
</reference>
<evidence type="ECO:0000256" key="2">
    <source>
        <dbReference type="SAM" id="Phobius"/>
    </source>
</evidence>
<feature type="region of interest" description="Disordered" evidence="1">
    <location>
        <begin position="1"/>
        <end position="75"/>
    </location>
</feature>
<dbReference type="EMBL" id="BAAANC010000001">
    <property type="protein sequence ID" value="GAA1518187.1"/>
    <property type="molecule type" value="Genomic_DNA"/>
</dbReference>
<protein>
    <recommendedName>
        <fullName evidence="5">Toxin-antitoxin system, toxin component</fullName>
    </recommendedName>
</protein>
<keyword evidence="4" id="KW-1185">Reference proteome</keyword>
<evidence type="ECO:0000313" key="3">
    <source>
        <dbReference type="EMBL" id="GAA1518187.1"/>
    </source>
</evidence>
<feature type="compositionally biased region" description="Pro residues" evidence="1">
    <location>
        <begin position="1"/>
        <end position="11"/>
    </location>
</feature>
<proteinExistence type="predicted"/>
<feature type="compositionally biased region" description="Pro residues" evidence="1">
    <location>
        <begin position="36"/>
        <end position="49"/>
    </location>
</feature>
<dbReference type="Proteomes" id="UP001500363">
    <property type="component" value="Unassembled WGS sequence"/>
</dbReference>
<keyword evidence="2" id="KW-0812">Transmembrane</keyword>
<keyword evidence="2" id="KW-1133">Transmembrane helix</keyword>
<dbReference type="RefSeq" id="WP_344171758.1">
    <property type="nucleotide sequence ID" value="NZ_BAAANC010000001.1"/>
</dbReference>
<keyword evidence="2" id="KW-0472">Membrane</keyword>
<evidence type="ECO:0000256" key="1">
    <source>
        <dbReference type="SAM" id="MobiDB-lite"/>
    </source>
</evidence>
<feature type="transmembrane region" description="Helical" evidence="2">
    <location>
        <begin position="202"/>
        <end position="220"/>
    </location>
</feature>
<evidence type="ECO:0008006" key="5">
    <source>
        <dbReference type="Google" id="ProtNLM"/>
    </source>
</evidence>
<evidence type="ECO:0000313" key="4">
    <source>
        <dbReference type="Proteomes" id="UP001500363"/>
    </source>
</evidence>
<sequence>MTTTPPQPPQNPYAGQPGGYGPPQEQFPNYAGQPQPGQPQPGAVPPGQPMPGQFTGQPHEYQGPPPHQAPYGQPQFDQNQQFAAPQYQPQMPPAGALQCRFCGAVPAVQATVRGHMGLIILMRFLKLEGPFCKTCGTASVRDMTAKSLWQGWWGIGSAIVNPFTMLSNIGPWKKFQELPEPMPGAPGRPMNPGKPLFKRPEILGLLLPVLVIAAIVIGNLTTTTSSEAKAGDCVQNAGTAADPDVKVVDCSSAEAEYKVLGRVSSSVSRTCDLYQDATVTYTEKRGSTGYTLCLGPK</sequence>
<gene>
    <name evidence="3" type="ORF">GCM10009741_17310</name>
</gene>
<name>A0ABN2AH44_9ACTN</name>
<organism evidence="3 4">
    <name type="scientific">Kribbella lupini</name>
    <dbReference type="NCBI Taxonomy" id="291602"/>
    <lineage>
        <taxon>Bacteria</taxon>
        <taxon>Bacillati</taxon>
        <taxon>Actinomycetota</taxon>
        <taxon>Actinomycetes</taxon>
        <taxon>Propionibacteriales</taxon>
        <taxon>Kribbellaceae</taxon>
        <taxon>Kribbella</taxon>
    </lineage>
</organism>